<dbReference type="Pfam" id="PF00501">
    <property type="entry name" value="AMP-binding"/>
    <property type="match status" value="1"/>
</dbReference>
<sequence>MATTTREPSSAGTVPWPAEAAARYTAEGYWEGRSLGEHLYTAADAAPEAICLVDGERRLSFREFTERADGAAVRLRALGLRADDRVVVQLPNCWELVVVTVACFRLGVIPVMALPANRRREISAVAALAQARALIVPDALKGFDHQAMAWEVAAETAAVEHVLVAGPGVRGAGVDLRALCEPAADPAAARRELDDHAPEGAAVATVLLSGGTTGLPKLIARTHNDYAYMIKRAARLCGFGPDTVLLAVLPLGHGFPMAGPGVLGTLLSGGRVVLAPSPAPERAFAAIERERITVTSLVPAAVQRWLEYRATGPGAGTDLGSLRLLQSGGARLPDPVAREVGPALGCTLQQVYGMSEGLLCFTRPDDPEHVVCRTQGRPICPDDELLIVDEQGEPVAPGQPGTLLTRGPYTPRGYYRGGELNGHAFVGDGWYRTGDIVSLRPDGNLIVQGRDKDVINRGGEKIAAEEVEEFAYQVDGVRRAAAVALPDPELGERVCLCVVVRPGTSITLADVRALMERAGVARFKLPERLVVVDELPTTNVGKIDKRALRSAIGQDLATDRAGHAG</sequence>
<keyword evidence="6" id="KW-1185">Reference proteome</keyword>
<dbReference type="PROSITE" id="PS00455">
    <property type="entry name" value="AMP_BINDING"/>
    <property type="match status" value="1"/>
</dbReference>
<accession>A0ABP6C422</accession>
<protein>
    <submittedName>
        <fullName evidence="5">(2,3-dihydroxybenzoyl)adenylate synthase</fullName>
    </submittedName>
</protein>
<proteinExistence type="inferred from homology"/>
<name>A0ABP6C422_9ACTN</name>
<dbReference type="Pfam" id="PF13193">
    <property type="entry name" value="AMP-binding_C"/>
    <property type="match status" value="1"/>
</dbReference>
<dbReference type="Gene3D" id="3.40.50.980">
    <property type="match status" value="2"/>
</dbReference>
<evidence type="ECO:0000313" key="6">
    <source>
        <dbReference type="Proteomes" id="UP001501509"/>
    </source>
</evidence>
<evidence type="ECO:0000256" key="1">
    <source>
        <dbReference type="ARBA" id="ARBA00006432"/>
    </source>
</evidence>
<dbReference type="Gene3D" id="2.30.38.10">
    <property type="entry name" value="Luciferase, Domain 3"/>
    <property type="match status" value="1"/>
</dbReference>
<dbReference type="InterPro" id="IPR045851">
    <property type="entry name" value="AMP-bd_C_sf"/>
</dbReference>
<keyword evidence="2" id="KW-0436">Ligase</keyword>
<comment type="caution">
    <text evidence="5">The sequence shown here is derived from an EMBL/GenBank/DDBJ whole genome shotgun (WGS) entry which is preliminary data.</text>
</comment>
<evidence type="ECO:0000313" key="5">
    <source>
        <dbReference type="EMBL" id="GAA2601522.1"/>
    </source>
</evidence>
<evidence type="ECO:0000256" key="2">
    <source>
        <dbReference type="ARBA" id="ARBA00022598"/>
    </source>
</evidence>
<dbReference type="InterPro" id="IPR000873">
    <property type="entry name" value="AMP-dep_synth/lig_dom"/>
</dbReference>
<feature type="domain" description="AMP-dependent synthetase/ligase" evidence="3">
    <location>
        <begin position="41"/>
        <end position="415"/>
    </location>
</feature>
<comment type="similarity">
    <text evidence="1">Belongs to the ATP-dependent AMP-binding enzyme family.</text>
</comment>
<dbReference type="Gene3D" id="3.30.300.30">
    <property type="match status" value="1"/>
</dbReference>
<dbReference type="SUPFAM" id="SSF56801">
    <property type="entry name" value="Acetyl-CoA synthetase-like"/>
    <property type="match status" value="1"/>
</dbReference>
<dbReference type="RefSeq" id="WP_344542767.1">
    <property type="nucleotide sequence ID" value="NZ_BAAATD010000005.1"/>
</dbReference>
<gene>
    <name evidence="5" type="ORF">GCM10010411_39060</name>
</gene>
<dbReference type="PANTHER" id="PTHR43201:SF5">
    <property type="entry name" value="MEDIUM-CHAIN ACYL-COA LIGASE ACSF2, MITOCHONDRIAL"/>
    <property type="match status" value="1"/>
</dbReference>
<dbReference type="InterPro" id="IPR020845">
    <property type="entry name" value="AMP-binding_CS"/>
</dbReference>
<reference evidence="6" key="1">
    <citation type="journal article" date="2019" name="Int. J. Syst. Evol. Microbiol.">
        <title>The Global Catalogue of Microorganisms (GCM) 10K type strain sequencing project: providing services to taxonomists for standard genome sequencing and annotation.</title>
        <authorList>
            <consortium name="The Broad Institute Genomics Platform"/>
            <consortium name="The Broad Institute Genome Sequencing Center for Infectious Disease"/>
            <person name="Wu L."/>
            <person name="Ma J."/>
        </authorList>
    </citation>
    <scope>NUCLEOTIDE SEQUENCE [LARGE SCALE GENOMIC DNA]</scope>
    <source>
        <strain evidence="6">JCM 6833</strain>
    </source>
</reference>
<feature type="domain" description="AMP-binding enzyme C-terminal" evidence="4">
    <location>
        <begin position="466"/>
        <end position="542"/>
    </location>
</feature>
<dbReference type="Proteomes" id="UP001501509">
    <property type="component" value="Unassembled WGS sequence"/>
</dbReference>
<dbReference type="EMBL" id="BAAATD010000005">
    <property type="protein sequence ID" value="GAA2601522.1"/>
    <property type="molecule type" value="Genomic_DNA"/>
</dbReference>
<organism evidence="5 6">
    <name type="scientific">Actinomadura fulvescens</name>
    <dbReference type="NCBI Taxonomy" id="46160"/>
    <lineage>
        <taxon>Bacteria</taxon>
        <taxon>Bacillati</taxon>
        <taxon>Actinomycetota</taxon>
        <taxon>Actinomycetes</taxon>
        <taxon>Streptosporangiales</taxon>
        <taxon>Thermomonosporaceae</taxon>
        <taxon>Actinomadura</taxon>
    </lineage>
</organism>
<evidence type="ECO:0000259" key="3">
    <source>
        <dbReference type="Pfam" id="PF00501"/>
    </source>
</evidence>
<dbReference type="PANTHER" id="PTHR43201">
    <property type="entry name" value="ACYL-COA SYNTHETASE"/>
    <property type="match status" value="1"/>
</dbReference>
<evidence type="ECO:0000259" key="4">
    <source>
        <dbReference type="Pfam" id="PF13193"/>
    </source>
</evidence>
<dbReference type="InterPro" id="IPR025110">
    <property type="entry name" value="AMP-bd_C"/>
</dbReference>